<organism evidence="1 2">
    <name type="scientific">Amaricoccus solimangrovi</name>
    <dbReference type="NCBI Taxonomy" id="2589815"/>
    <lineage>
        <taxon>Bacteria</taxon>
        <taxon>Pseudomonadati</taxon>
        <taxon>Pseudomonadota</taxon>
        <taxon>Alphaproteobacteria</taxon>
        <taxon>Rhodobacterales</taxon>
        <taxon>Paracoccaceae</taxon>
        <taxon>Amaricoccus</taxon>
    </lineage>
</organism>
<evidence type="ECO:0000313" key="2">
    <source>
        <dbReference type="Proteomes" id="UP000319255"/>
    </source>
</evidence>
<dbReference type="RefSeq" id="WP_140452670.1">
    <property type="nucleotide sequence ID" value="NZ_VFRP01000002.1"/>
</dbReference>
<sequence>MTNDALREKVARIIAAEIGWPEPTPEDDSVIWQDFLPEADAAIAAIREHDAGAGWMPIATFRSNGKPVDLWCEGHRWTDMYWIDSSPAYPSGSWGKDPLDWPNAIALSPTHWCSAPAAPDAETEREGGR</sequence>
<name>A0A501WUU2_9RHOB</name>
<comment type="caution">
    <text evidence="1">The sequence shown here is derived from an EMBL/GenBank/DDBJ whole genome shotgun (WGS) entry which is preliminary data.</text>
</comment>
<dbReference type="Proteomes" id="UP000319255">
    <property type="component" value="Unassembled WGS sequence"/>
</dbReference>
<dbReference type="OrthoDB" id="8421424at2"/>
<keyword evidence="2" id="KW-1185">Reference proteome</keyword>
<dbReference type="EMBL" id="VFRP01000002">
    <property type="protein sequence ID" value="TPE53049.1"/>
    <property type="molecule type" value="Genomic_DNA"/>
</dbReference>
<reference evidence="1 2" key="1">
    <citation type="submission" date="2019-06" db="EMBL/GenBank/DDBJ databases">
        <title>A novel bacterium of genus Amaricoccus, isolated from marine sediment.</title>
        <authorList>
            <person name="Huang H."/>
            <person name="Mo K."/>
            <person name="Hu Y."/>
        </authorList>
    </citation>
    <scope>NUCLEOTIDE SEQUENCE [LARGE SCALE GENOMIC DNA]</scope>
    <source>
        <strain evidence="1 2">HB172011</strain>
    </source>
</reference>
<gene>
    <name evidence="1" type="ORF">FJM51_03215</name>
</gene>
<dbReference type="AlphaFoldDB" id="A0A501WUU2"/>
<proteinExistence type="predicted"/>
<accession>A0A501WUU2</accession>
<evidence type="ECO:0000313" key="1">
    <source>
        <dbReference type="EMBL" id="TPE53049.1"/>
    </source>
</evidence>
<protein>
    <submittedName>
        <fullName evidence="1">Uncharacterized protein</fullName>
    </submittedName>
</protein>